<proteinExistence type="predicted"/>
<name>A0ABP9KCH8_9SPHN</name>
<dbReference type="PANTHER" id="PTHR10869">
    <property type="entry name" value="PROLYL 4-HYDROXYLASE ALPHA SUBUNIT"/>
    <property type="match status" value="1"/>
</dbReference>
<dbReference type="PANTHER" id="PTHR10869:SF246">
    <property type="entry name" value="TRANSMEMBRANE PROLYL 4-HYDROXYLASE"/>
    <property type="match status" value="1"/>
</dbReference>
<comment type="caution">
    <text evidence="8">The sequence shown here is derived from an EMBL/GenBank/DDBJ whole genome shotgun (WGS) entry which is preliminary data.</text>
</comment>
<keyword evidence="5" id="KW-0560">Oxidoreductase</keyword>
<evidence type="ECO:0000313" key="8">
    <source>
        <dbReference type="EMBL" id="GAA5054030.1"/>
    </source>
</evidence>
<dbReference type="Gene3D" id="2.60.120.620">
    <property type="entry name" value="q2cbj1_9rhob like domain"/>
    <property type="match status" value="1"/>
</dbReference>
<keyword evidence="3" id="KW-0847">Vitamin C</keyword>
<protein>
    <submittedName>
        <fullName evidence="8">2OG-Fe(II) oxygenase</fullName>
    </submittedName>
</protein>
<accession>A0ABP9KCH8</accession>
<evidence type="ECO:0000256" key="3">
    <source>
        <dbReference type="ARBA" id="ARBA00022896"/>
    </source>
</evidence>
<evidence type="ECO:0000259" key="7">
    <source>
        <dbReference type="PROSITE" id="PS51471"/>
    </source>
</evidence>
<dbReference type="InterPro" id="IPR044862">
    <property type="entry name" value="Pro_4_hyd_alph_FE2OG_OXY"/>
</dbReference>
<evidence type="ECO:0000256" key="2">
    <source>
        <dbReference type="ARBA" id="ARBA00022723"/>
    </source>
</evidence>
<evidence type="ECO:0000256" key="6">
    <source>
        <dbReference type="ARBA" id="ARBA00023004"/>
    </source>
</evidence>
<dbReference type="InterPro" id="IPR005123">
    <property type="entry name" value="Oxoglu/Fe-dep_dioxygenase_dom"/>
</dbReference>
<reference evidence="9" key="1">
    <citation type="journal article" date="2019" name="Int. J. Syst. Evol. Microbiol.">
        <title>The Global Catalogue of Microorganisms (GCM) 10K type strain sequencing project: providing services to taxonomists for standard genome sequencing and annotation.</title>
        <authorList>
            <consortium name="The Broad Institute Genomics Platform"/>
            <consortium name="The Broad Institute Genome Sequencing Center for Infectious Disease"/>
            <person name="Wu L."/>
            <person name="Ma J."/>
        </authorList>
    </citation>
    <scope>NUCLEOTIDE SEQUENCE [LARGE SCALE GENOMIC DNA]</scope>
    <source>
        <strain evidence="9">JCM 18014</strain>
    </source>
</reference>
<sequence length="193" mass="22635">METDLADMYVAEKFLTGPDCKRIIQAINRYAVPSTLYTGKDPSFRTSHTHHFERDDPLTRDLEHYICEVTGLDILHAERMQGQRYHKGQQYKHHHDFFYTGERYWQGEARRGGQRTWTAMLALNEPKEGGETDFPHLGFRFRPRTGRLLVWNNMDRGGQPNMKTLHAALPVQRGIKHVVTVWFREGPWRLLDG</sequence>
<dbReference type="Pfam" id="PF13640">
    <property type="entry name" value="2OG-FeII_Oxy_3"/>
    <property type="match status" value="1"/>
</dbReference>
<keyword evidence="9" id="KW-1185">Reference proteome</keyword>
<evidence type="ECO:0000256" key="5">
    <source>
        <dbReference type="ARBA" id="ARBA00023002"/>
    </source>
</evidence>
<dbReference type="SMART" id="SM00702">
    <property type="entry name" value="P4Hc"/>
    <property type="match status" value="1"/>
</dbReference>
<gene>
    <name evidence="8" type="ORF">GCM10023208_16490</name>
</gene>
<evidence type="ECO:0000256" key="4">
    <source>
        <dbReference type="ARBA" id="ARBA00022964"/>
    </source>
</evidence>
<feature type="domain" description="Fe2OG dioxygenase" evidence="7">
    <location>
        <begin position="76"/>
        <end position="185"/>
    </location>
</feature>
<organism evidence="8 9">
    <name type="scientific">Erythrobacter westpacificensis</name>
    <dbReference type="NCBI Taxonomy" id="1055231"/>
    <lineage>
        <taxon>Bacteria</taxon>
        <taxon>Pseudomonadati</taxon>
        <taxon>Pseudomonadota</taxon>
        <taxon>Alphaproteobacteria</taxon>
        <taxon>Sphingomonadales</taxon>
        <taxon>Erythrobacteraceae</taxon>
        <taxon>Erythrobacter/Porphyrobacter group</taxon>
        <taxon>Erythrobacter</taxon>
    </lineage>
</organism>
<keyword evidence="4" id="KW-0223">Dioxygenase</keyword>
<dbReference type="Proteomes" id="UP001500518">
    <property type="component" value="Unassembled WGS sequence"/>
</dbReference>
<dbReference type="InterPro" id="IPR006620">
    <property type="entry name" value="Pro_4_hyd_alph"/>
</dbReference>
<keyword evidence="6" id="KW-0408">Iron</keyword>
<evidence type="ECO:0000313" key="9">
    <source>
        <dbReference type="Proteomes" id="UP001500518"/>
    </source>
</evidence>
<dbReference type="PROSITE" id="PS51471">
    <property type="entry name" value="FE2OG_OXY"/>
    <property type="match status" value="1"/>
</dbReference>
<dbReference type="EMBL" id="BAABHV010000010">
    <property type="protein sequence ID" value="GAA5054030.1"/>
    <property type="molecule type" value="Genomic_DNA"/>
</dbReference>
<dbReference type="InterPro" id="IPR045054">
    <property type="entry name" value="P4HA-like"/>
</dbReference>
<dbReference type="RefSeq" id="WP_346032636.1">
    <property type="nucleotide sequence ID" value="NZ_BAABHV010000010.1"/>
</dbReference>
<keyword evidence="2" id="KW-0479">Metal-binding</keyword>
<comment type="cofactor">
    <cofactor evidence="1">
        <name>L-ascorbate</name>
        <dbReference type="ChEBI" id="CHEBI:38290"/>
    </cofactor>
</comment>
<evidence type="ECO:0000256" key="1">
    <source>
        <dbReference type="ARBA" id="ARBA00001961"/>
    </source>
</evidence>